<accession>A0A1T4R2P4</accession>
<evidence type="ECO:0000313" key="2">
    <source>
        <dbReference type="EMBL" id="SKA10011.1"/>
    </source>
</evidence>
<organism evidence="2 3">
    <name type="scientific">Cetobacterium ceti</name>
    <dbReference type="NCBI Taxonomy" id="180163"/>
    <lineage>
        <taxon>Bacteria</taxon>
        <taxon>Fusobacteriati</taxon>
        <taxon>Fusobacteriota</taxon>
        <taxon>Fusobacteriia</taxon>
        <taxon>Fusobacteriales</taxon>
        <taxon>Fusobacteriaceae</taxon>
        <taxon>Cetobacterium</taxon>
    </lineage>
</organism>
<name>A0A1T4R2P4_9FUSO</name>
<dbReference type="AlphaFoldDB" id="A0A1T4R2P4"/>
<dbReference type="InterPro" id="IPR025669">
    <property type="entry name" value="AAA_dom"/>
</dbReference>
<dbReference type="STRING" id="180163.SAMN02745174_02553"/>
<sequence>MGKIITIKNNKGGVGKSWLTLQLGHAFTLLEKEDGTSYKVLLLTSDSQNNILTFSGADNIKFYKTLEDFVRTGELNEIRIRENLFYVPLKNSNFSKRFREKLKISVEKLKDEYDLILIDSVPVLNIDQDFIELADKIVIPTYLDKATSEGIARLMDEVGVEKIKAIIPNRYMRSKKGDAMYNELKETLDGTGIYLTDPIKQSGIIHNLLEDGKTIWDTKSKDVEEFQVIIYQVAMELIECL</sequence>
<dbReference type="Pfam" id="PF13614">
    <property type="entry name" value="AAA_31"/>
    <property type="match status" value="1"/>
</dbReference>
<evidence type="ECO:0000259" key="1">
    <source>
        <dbReference type="Pfam" id="PF13614"/>
    </source>
</evidence>
<gene>
    <name evidence="2" type="ORF">SAMN02745174_02553</name>
</gene>
<dbReference type="SUPFAM" id="SSF52540">
    <property type="entry name" value="P-loop containing nucleoside triphosphate hydrolases"/>
    <property type="match status" value="1"/>
</dbReference>
<dbReference type="OrthoDB" id="89202at2"/>
<dbReference type="RefSeq" id="WP_078694960.1">
    <property type="nucleotide sequence ID" value="NZ_FUWX01000040.1"/>
</dbReference>
<protein>
    <submittedName>
        <fullName evidence="2">Chromosome partitioning protein</fullName>
    </submittedName>
</protein>
<keyword evidence="3" id="KW-1185">Reference proteome</keyword>
<dbReference type="PANTHER" id="PTHR13696">
    <property type="entry name" value="P-LOOP CONTAINING NUCLEOSIDE TRIPHOSPHATE HYDROLASE"/>
    <property type="match status" value="1"/>
</dbReference>
<dbReference type="InterPro" id="IPR050678">
    <property type="entry name" value="DNA_Partitioning_ATPase"/>
</dbReference>
<reference evidence="2 3" key="1">
    <citation type="submission" date="2017-02" db="EMBL/GenBank/DDBJ databases">
        <authorList>
            <person name="Peterson S.W."/>
        </authorList>
    </citation>
    <scope>NUCLEOTIDE SEQUENCE [LARGE SCALE GENOMIC DNA]</scope>
    <source>
        <strain evidence="2 3">ATCC 700028</strain>
    </source>
</reference>
<dbReference type="Proteomes" id="UP000191153">
    <property type="component" value="Unassembled WGS sequence"/>
</dbReference>
<proteinExistence type="predicted"/>
<dbReference type="EMBL" id="FUWX01000040">
    <property type="protein sequence ID" value="SKA10011.1"/>
    <property type="molecule type" value="Genomic_DNA"/>
</dbReference>
<dbReference type="InterPro" id="IPR027417">
    <property type="entry name" value="P-loop_NTPase"/>
</dbReference>
<dbReference type="Gene3D" id="3.40.50.300">
    <property type="entry name" value="P-loop containing nucleotide triphosphate hydrolases"/>
    <property type="match status" value="1"/>
</dbReference>
<dbReference type="PANTHER" id="PTHR13696:SF99">
    <property type="entry name" value="COBYRINIC ACID AC-DIAMIDE SYNTHASE"/>
    <property type="match status" value="1"/>
</dbReference>
<feature type="domain" description="AAA" evidence="1">
    <location>
        <begin position="3"/>
        <end position="158"/>
    </location>
</feature>
<dbReference type="CDD" id="cd02042">
    <property type="entry name" value="ParAB_family"/>
    <property type="match status" value="1"/>
</dbReference>
<evidence type="ECO:0000313" key="3">
    <source>
        <dbReference type="Proteomes" id="UP000191153"/>
    </source>
</evidence>